<keyword evidence="3" id="KW-1185">Reference proteome</keyword>
<proteinExistence type="predicted"/>
<reference evidence="2 3" key="1">
    <citation type="submission" date="2019-07" db="EMBL/GenBank/DDBJ databases">
        <title>Caenimonas sedimenti sp. nov., isolated from activated sludge.</title>
        <authorList>
            <person name="Xu J."/>
        </authorList>
    </citation>
    <scope>NUCLEOTIDE SEQUENCE [LARGE SCALE GENOMIC DNA]</scope>
    <source>
        <strain evidence="2 3">HX-9-20</strain>
    </source>
</reference>
<feature type="coiled-coil region" evidence="1">
    <location>
        <begin position="45"/>
        <end position="75"/>
    </location>
</feature>
<comment type="caution">
    <text evidence="2">The sequence shown here is derived from an EMBL/GenBank/DDBJ whole genome shotgun (WGS) entry which is preliminary data.</text>
</comment>
<accession>A0A562ZEQ8</accession>
<dbReference type="AlphaFoldDB" id="A0A562ZEQ8"/>
<keyword evidence="1" id="KW-0175">Coiled coil</keyword>
<dbReference type="EMBL" id="VOBQ01000028">
    <property type="protein sequence ID" value="TWO65528.1"/>
    <property type="molecule type" value="Genomic_DNA"/>
</dbReference>
<dbReference type="RefSeq" id="WP_145897011.1">
    <property type="nucleotide sequence ID" value="NZ_VOBQ01000028.1"/>
</dbReference>
<evidence type="ECO:0000313" key="3">
    <source>
        <dbReference type="Proteomes" id="UP000318199"/>
    </source>
</evidence>
<dbReference type="GO" id="GO:0015628">
    <property type="term" value="P:protein secretion by the type II secretion system"/>
    <property type="evidence" value="ECO:0007669"/>
    <property type="project" value="InterPro"/>
</dbReference>
<evidence type="ECO:0000256" key="1">
    <source>
        <dbReference type="SAM" id="Coils"/>
    </source>
</evidence>
<organism evidence="2 3">
    <name type="scientific">Caenimonas sedimenti</name>
    <dbReference type="NCBI Taxonomy" id="2596921"/>
    <lineage>
        <taxon>Bacteria</taxon>
        <taxon>Pseudomonadati</taxon>
        <taxon>Pseudomonadota</taxon>
        <taxon>Betaproteobacteria</taxon>
        <taxon>Burkholderiales</taxon>
        <taxon>Comamonadaceae</taxon>
        <taxon>Caenimonas</taxon>
    </lineage>
</organism>
<sequence>MNKSELRARWNGLAPREKTLVLGAAALVAFALLWWLALAPALATLRSAESQHRTLDAQLQQMQRLQAQAQAMQAQPRQTYDEALRQLEQAIRGQLGTTARYSIAAERVTVTLTGASGQVLGQWLAQVRVNARALPGEARLVRNANGSWDGTLVLTLPPR</sequence>
<evidence type="ECO:0000313" key="2">
    <source>
        <dbReference type="EMBL" id="TWO65528.1"/>
    </source>
</evidence>
<protein>
    <submittedName>
        <fullName evidence="2">Type II secretion system protein M</fullName>
    </submittedName>
</protein>
<dbReference type="OrthoDB" id="8687363at2"/>
<dbReference type="Proteomes" id="UP000318199">
    <property type="component" value="Unassembled WGS sequence"/>
</dbReference>
<name>A0A562ZEQ8_9BURK</name>
<dbReference type="Pfam" id="PF04612">
    <property type="entry name" value="T2SSM"/>
    <property type="match status" value="1"/>
</dbReference>
<dbReference type="GO" id="GO:0015627">
    <property type="term" value="C:type II protein secretion system complex"/>
    <property type="evidence" value="ECO:0007669"/>
    <property type="project" value="InterPro"/>
</dbReference>
<dbReference type="InterPro" id="IPR007690">
    <property type="entry name" value="T2SS_GspM"/>
</dbReference>
<gene>
    <name evidence="2" type="ORF">FN976_27365</name>
</gene>